<name>A0A5E4U6H5_9BURK</name>
<accession>A0A5E4U6H5</accession>
<evidence type="ECO:0000313" key="1">
    <source>
        <dbReference type="EMBL" id="VVD94668.1"/>
    </source>
</evidence>
<gene>
    <name evidence="1" type="ORF">PEP31012_01784</name>
</gene>
<proteinExistence type="predicted"/>
<keyword evidence="2" id="KW-1185">Reference proteome</keyword>
<dbReference type="Proteomes" id="UP000400981">
    <property type="component" value="Unassembled WGS sequence"/>
</dbReference>
<reference evidence="1 2" key="1">
    <citation type="submission" date="2019-08" db="EMBL/GenBank/DDBJ databases">
        <authorList>
            <person name="Peeters C."/>
        </authorList>
    </citation>
    <scope>NUCLEOTIDE SEQUENCE [LARGE SCALE GENOMIC DNA]</scope>
    <source>
        <strain evidence="1 2">LMG 31012</strain>
    </source>
</reference>
<protein>
    <submittedName>
        <fullName evidence="1">Uncharacterized protein</fullName>
    </submittedName>
</protein>
<organism evidence="1 2">
    <name type="scientific">Pandoraea eparura</name>
    <dbReference type="NCBI Taxonomy" id="2508291"/>
    <lineage>
        <taxon>Bacteria</taxon>
        <taxon>Pseudomonadati</taxon>
        <taxon>Pseudomonadota</taxon>
        <taxon>Betaproteobacteria</taxon>
        <taxon>Burkholderiales</taxon>
        <taxon>Burkholderiaceae</taxon>
        <taxon>Pandoraea</taxon>
    </lineage>
</organism>
<evidence type="ECO:0000313" key="2">
    <source>
        <dbReference type="Proteomes" id="UP000400981"/>
    </source>
</evidence>
<dbReference type="AlphaFoldDB" id="A0A5E4U6H5"/>
<dbReference type="EMBL" id="CABPSH010000003">
    <property type="protein sequence ID" value="VVD94668.1"/>
    <property type="molecule type" value="Genomic_DNA"/>
</dbReference>
<sequence>MPQRSQVSACTLFSRSYADVGSYVFAHLRKFMKPLSAPFVLEAFAISGLTPSLPPEVISNAVAPMLVAAEAEFALLPFSLMPGEFEALLVKGDT</sequence>